<protein>
    <submittedName>
        <fullName evidence="2">Uncharacterized protein</fullName>
    </submittedName>
</protein>
<dbReference type="AlphaFoldDB" id="A0A7U7ERX8"/>
<evidence type="ECO:0000313" key="3">
    <source>
        <dbReference type="Proteomes" id="UP000583387"/>
    </source>
</evidence>
<reference evidence="2 3" key="1">
    <citation type="submission" date="2020-08" db="EMBL/GenBank/DDBJ databases">
        <authorList>
            <person name="Criscuolo A."/>
        </authorList>
    </citation>
    <scope>NUCLEOTIDE SEQUENCE [LARGE SCALE GENOMIC DNA]</scope>
    <source>
        <strain evidence="2">CIP111764</strain>
    </source>
</reference>
<accession>A0A7U7ERX8</accession>
<comment type="caution">
    <text evidence="2">The sequence shown here is derived from an EMBL/GenBank/DDBJ whole genome shotgun (WGS) entry which is preliminary data.</text>
</comment>
<feature type="region of interest" description="Disordered" evidence="1">
    <location>
        <begin position="1"/>
        <end position="99"/>
    </location>
</feature>
<sequence>MDQQAPRNGNGRMIIEKAYGSHAGSSHQQGPQESPGQQTGQIQWRQSGKKTDDNSDTATTWGRYRMGAASIRHIQQALRPRVMQQSAGQPERKHTHHRE</sequence>
<keyword evidence="3" id="KW-1185">Reference proteome</keyword>
<dbReference type="Proteomes" id="UP000583387">
    <property type="component" value="Unassembled WGS sequence"/>
</dbReference>
<evidence type="ECO:0000313" key="2">
    <source>
        <dbReference type="EMBL" id="CAD5109723.1"/>
    </source>
</evidence>
<gene>
    <name evidence="2" type="ORF">PSEWESI4_04029</name>
</gene>
<organism evidence="2 3">
    <name type="scientific">Zestomonas carbonaria</name>
    <dbReference type="NCBI Taxonomy" id="2762745"/>
    <lineage>
        <taxon>Bacteria</taxon>
        <taxon>Pseudomonadati</taxon>
        <taxon>Pseudomonadota</taxon>
        <taxon>Gammaproteobacteria</taxon>
        <taxon>Pseudomonadales</taxon>
        <taxon>Pseudomonadaceae</taxon>
        <taxon>Zestomonas</taxon>
    </lineage>
</organism>
<evidence type="ECO:0000256" key="1">
    <source>
        <dbReference type="SAM" id="MobiDB-lite"/>
    </source>
</evidence>
<dbReference type="EMBL" id="CAJFCI010000077">
    <property type="protein sequence ID" value="CAD5109723.1"/>
    <property type="molecule type" value="Genomic_DNA"/>
</dbReference>
<name>A0A7U7ERX8_9GAMM</name>
<feature type="compositionally biased region" description="Polar residues" evidence="1">
    <location>
        <begin position="23"/>
        <end position="46"/>
    </location>
</feature>
<proteinExistence type="predicted"/>